<dbReference type="Gene3D" id="1.10.418.10">
    <property type="entry name" value="Calponin-like domain"/>
    <property type="match status" value="1"/>
</dbReference>
<accession>K1QN80</accession>
<dbReference type="GO" id="GO:0005737">
    <property type="term" value="C:cytoplasm"/>
    <property type="evidence" value="ECO:0007669"/>
    <property type="project" value="TreeGrafter"/>
</dbReference>
<feature type="region of interest" description="Disordered" evidence="2">
    <location>
        <begin position="747"/>
        <end position="769"/>
    </location>
</feature>
<dbReference type="InterPro" id="IPR036872">
    <property type="entry name" value="CH_dom_sf"/>
</dbReference>
<feature type="compositionally biased region" description="Low complexity" evidence="2">
    <location>
        <begin position="508"/>
        <end position="522"/>
    </location>
</feature>
<feature type="compositionally biased region" description="Polar residues" evidence="2">
    <location>
        <begin position="365"/>
        <end position="375"/>
    </location>
</feature>
<gene>
    <name evidence="3" type="ORF">CGI_10022982</name>
</gene>
<dbReference type="InterPro" id="IPR001611">
    <property type="entry name" value="Leu-rich_rpt"/>
</dbReference>
<dbReference type="Pfam" id="PF00560">
    <property type="entry name" value="LRR_1"/>
    <property type="match status" value="1"/>
</dbReference>
<dbReference type="CDD" id="cd21205">
    <property type="entry name" value="CH_LRCH"/>
    <property type="match status" value="1"/>
</dbReference>
<feature type="region of interest" description="Disordered" evidence="2">
    <location>
        <begin position="306"/>
        <end position="378"/>
    </location>
</feature>
<evidence type="ECO:0000256" key="2">
    <source>
        <dbReference type="SAM" id="MobiDB-lite"/>
    </source>
</evidence>
<organism evidence="3">
    <name type="scientific">Magallana gigas</name>
    <name type="common">Pacific oyster</name>
    <name type="synonym">Crassostrea gigas</name>
    <dbReference type="NCBI Taxonomy" id="29159"/>
    <lineage>
        <taxon>Eukaryota</taxon>
        <taxon>Metazoa</taxon>
        <taxon>Spiralia</taxon>
        <taxon>Lophotrochozoa</taxon>
        <taxon>Mollusca</taxon>
        <taxon>Bivalvia</taxon>
        <taxon>Autobranchia</taxon>
        <taxon>Pteriomorphia</taxon>
        <taxon>Ostreida</taxon>
        <taxon>Ostreoidea</taxon>
        <taxon>Ostreidae</taxon>
        <taxon>Magallana</taxon>
    </lineage>
</organism>
<dbReference type="InterPro" id="IPR032675">
    <property type="entry name" value="LRR_dom_sf"/>
</dbReference>
<dbReference type="Gene3D" id="3.80.10.10">
    <property type="entry name" value="Ribonuclease Inhibitor"/>
    <property type="match status" value="1"/>
</dbReference>
<dbReference type="FunCoup" id="K1QN80">
    <property type="interactions" value="781"/>
</dbReference>
<feature type="region of interest" description="Disordered" evidence="2">
    <location>
        <begin position="588"/>
        <end position="607"/>
    </location>
</feature>
<dbReference type="SMART" id="SM00369">
    <property type="entry name" value="LRR_TYP"/>
    <property type="match status" value="5"/>
</dbReference>
<evidence type="ECO:0000256" key="1">
    <source>
        <dbReference type="SAM" id="Coils"/>
    </source>
</evidence>
<feature type="coiled-coil region" evidence="1">
    <location>
        <begin position="378"/>
        <end position="423"/>
    </location>
</feature>
<dbReference type="InParanoid" id="K1QN80"/>
<dbReference type="SMART" id="SM00364">
    <property type="entry name" value="LRR_BAC"/>
    <property type="match status" value="4"/>
</dbReference>
<dbReference type="PANTHER" id="PTHR48051">
    <property type="match status" value="1"/>
</dbReference>
<name>K1QN80_MAGGI</name>
<dbReference type="InterPro" id="IPR050216">
    <property type="entry name" value="LRR_domain-containing"/>
</dbReference>
<dbReference type="Pfam" id="PF13855">
    <property type="entry name" value="LRR_8"/>
    <property type="match status" value="1"/>
</dbReference>
<reference evidence="3" key="1">
    <citation type="journal article" date="2012" name="Nature">
        <title>The oyster genome reveals stress adaptation and complexity of shell formation.</title>
        <authorList>
            <person name="Zhang G."/>
            <person name="Fang X."/>
            <person name="Guo X."/>
            <person name="Li L."/>
            <person name="Luo R."/>
            <person name="Xu F."/>
            <person name="Yang P."/>
            <person name="Zhang L."/>
            <person name="Wang X."/>
            <person name="Qi H."/>
            <person name="Xiong Z."/>
            <person name="Que H."/>
            <person name="Xie Y."/>
            <person name="Holland P.W."/>
            <person name="Paps J."/>
            <person name="Zhu Y."/>
            <person name="Wu F."/>
            <person name="Chen Y."/>
            <person name="Wang J."/>
            <person name="Peng C."/>
            <person name="Meng J."/>
            <person name="Yang L."/>
            <person name="Liu J."/>
            <person name="Wen B."/>
            <person name="Zhang N."/>
            <person name="Huang Z."/>
            <person name="Zhu Q."/>
            <person name="Feng Y."/>
            <person name="Mount A."/>
            <person name="Hedgecock D."/>
            <person name="Xu Z."/>
            <person name="Liu Y."/>
            <person name="Domazet-Loso T."/>
            <person name="Du Y."/>
            <person name="Sun X."/>
            <person name="Zhang S."/>
            <person name="Liu B."/>
            <person name="Cheng P."/>
            <person name="Jiang X."/>
            <person name="Li J."/>
            <person name="Fan D."/>
            <person name="Wang W."/>
            <person name="Fu W."/>
            <person name="Wang T."/>
            <person name="Wang B."/>
            <person name="Zhang J."/>
            <person name="Peng Z."/>
            <person name="Li Y."/>
            <person name="Li N."/>
            <person name="Wang J."/>
            <person name="Chen M."/>
            <person name="He Y."/>
            <person name="Tan F."/>
            <person name="Song X."/>
            <person name="Zheng Q."/>
            <person name="Huang R."/>
            <person name="Yang H."/>
            <person name="Du X."/>
            <person name="Chen L."/>
            <person name="Yang M."/>
            <person name="Gaffney P.M."/>
            <person name="Wang S."/>
            <person name="Luo L."/>
            <person name="She Z."/>
            <person name="Ming Y."/>
            <person name="Huang W."/>
            <person name="Zhang S."/>
            <person name="Huang B."/>
            <person name="Zhang Y."/>
            <person name="Qu T."/>
            <person name="Ni P."/>
            <person name="Miao G."/>
            <person name="Wang J."/>
            <person name="Wang Q."/>
            <person name="Steinberg C.E."/>
            <person name="Wang H."/>
            <person name="Li N."/>
            <person name="Qian L."/>
            <person name="Zhang G."/>
            <person name="Li Y."/>
            <person name="Yang H."/>
            <person name="Liu X."/>
            <person name="Wang J."/>
            <person name="Yin Y."/>
            <person name="Wang J."/>
        </authorList>
    </citation>
    <scope>NUCLEOTIDE SEQUENCE [LARGE SCALE GENOMIC DNA]</scope>
    <source>
        <strain evidence="3">05x7-T-G4-1.051#20</strain>
    </source>
</reference>
<evidence type="ECO:0000313" key="3">
    <source>
        <dbReference type="EMBL" id="EKC38312.1"/>
    </source>
</evidence>
<dbReference type="PANTHER" id="PTHR48051:SF21">
    <property type="entry name" value="CALPONIN-HOMOLOGY (CH) DOMAIN-CONTAINING PROTEIN"/>
    <property type="match status" value="1"/>
</dbReference>
<dbReference type="SUPFAM" id="SSF47576">
    <property type="entry name" value="Calponin-homology domain, CH-domain"/>
    <property type="match status" value="1"/>
</dbReference>
<dbReference type="HOGENOM" id="CLU_008231_1_0_1"/>
<feature type="compositionally biased region" description="Polar residues" evidence="2">
    <location>
        <begin position="588"/>
        <end position="606"/>
    </location>
</feature>
<dbReference type="Pfam" id="PF00307">
    <property type="entry name" value="CH"/>
    <property type="match status" value="1"/>
</dbReference>
<dbReference type="SUPFAM" id="SSF52058">
    <property type="entry name" value="L domain-like"/>
    <property type="match status" value="1"/>
</dbReference>
<dbReference type="InterPro" id="IPR003591">
    <property type="entry name" value="Leu-rich_rpt_typical-subtyp"/>
</dbReference>
<dbReference type="EMBL" id="JH819181">
    <property type="protein sequence ID" value="EKC38312.1"/>
    <property type="molecule type" value="Genomic_DNA"/>
</dbReference>
<feature type="region of interest" description="Disordered" evidence="2">
    <location>
        <begin position="796"/>
        <end position="825"/>
    </location>
</feature>
<dbReference type="AlphaFoldDB" id="K1QN80"/>
<feature type="compositionally biased region" description="Polar residues" evidence="2">
    <location>
        <begin position="319"/>
        <end position="332"/>
    </location>
</feature>
<feature type="region of interest" description="Disordered" evidence="2">
    <location>
        <begin position="424"/>
        <end position="572"/>
    </location>
</feature>
<keyword evidence="1" id="KW-0175">Coiled coil</keyword>
<protein>
    <submittedName>
        <fullName evidence="3">Leucine-rich repeat and calponin-like protein domain-containing protein 3</fullName>
    </submittedName>
</protein>
<dbReference type="PROSITE" id="PS50021">
    <property type="entry name" value="CH"/>
    <property type="match status" value="1"/>
</dbReference>
<proteinExistence type="predicted"/>
<feature type="compositionally biased region" description="Basic and acidic residues" evidence="2">
    <location>
        <begin position="438"/>
        <end position="473"/>
    </location>
</feature>
<sequence>MNYDYAFKNCKHANTEIINLSKNRFTEIPPEIFEYRSAECLNCYYNAIKFVPEALLQLQNLTHLCLSRNQLTVIPPFIKCLQALEVFLASHNKLVSLPEEIGELKRLMEIDVSCNEISYLPSQIGDLKSMQCLNVRRNLLIELPVELSKLHLRRLDFSGNKISVIPTAFRKIETLEDIVLDHNPLTMPPAHVCIKGKRHIMKFLQMEAIREEQKRDSEAEMKKLVRKSMPIQNAITSEEFMTDPSQDKWKRHTVLSNDSGYSTTDSLEKIGWSPNVSEALSQRQHGESSAFKSVMANGPESDLHVARRGYDARPPPINTAYSGPNTNQFSPKTPTPGYLPTELSPPPGNGSPQSPLTPVTPRIPISNSDSAFSENDITRELNRQKVEYERRKKTAEQLRIQQEEEEKEQRRKAAQRIQEEQKAMLERQWQESQANDAARAEESRGLDKKQEEPRPEVPRADPEANRGEDEARRSVQNNYKAYQSRHPADFNSPTPYGYKPQYNHGPKSPYSPVSPGSPPGYSHGQTVRSPRGSEYHSPQALSPHGVSPSGMSPNRPTYAPRANGTPPRTLALDSQHYSGYVQDASMGYGSSSYHSPPNVPSHSAKTSMPHYAAPLQRNSRNAAMDTYSMNYRCNQVPMLLQKPDSNSCYYYYYQQYKQRGAEAIECSVTATGFRLAAVEPCVESSSSVVDRQLCEWWEQSRDFPESQPKVFPGINRNKQPEFFHLVTAQGWREGDSRHTENQTIGDHTHLRAGHGGWRQGERPSSHTGQNQFKQAINGLLTYDKRQGQKNAVNSLIAKRDDKKNPPHPPHRTNYGAGGARRTAGSGSAMRVIDSYKDAETNSFTLRRQEERMKEEAEQLNRLRMTIEKRLKVTLPDNLPESLRDGVLLCQFANNIRPRSVLSIHVPSPAVPKLTMAKCRKNVENFLDACRKIGVGKDFLCACDDVTEALRPARVSLTVQHLDLCPRLTPRDFAVAKLCLIVFVSTCLAEQICSSQDILDENGIIRVSITVAALVAVSTNPKSSAV</sequence>
<dbReference type="PROSITE" id="PS51450">
    <property type="entry name" value="LRR"/>
    <property type="match status" value="1"/>
</dbReference>
<dbReference type="SMART" id="SM00033">
    <property type="entry name" value="CH"/>
    <property type="match status" value="1"/>
</dbReference>
<dbReference type="InterPro" id="IPR001715">
    <property type="entry name" value="CH_dom"/>
</dbReference>